<dbReference type="EMBL" id="VUNS01000005">
    <property type="protein sequence ID" value="MST96730.1"/>
    <property type="molecule type" value="Genomic_DNA"/>
</dbReference>
<dbReference type="InterPro" id="IPR036514">
    <property type="entry name" value="SGNH_hydro_sf"/>
</dbReference>
<gene>
    <name evidence="2" type="ORF">FYJ85_06690</name>
</gene>
<accession>A0A844FZF1</accession>
<dbReference type="AlphaFoldDB" id="A0A844FZF1"/>
<dbReference type="PANTHER" id="PTHR30383">
    <property type="entry name" value="THIOESTERASE 1/PROTEASE 1/LYSOPHOSPHOLIPASE L1"/>
    <property type="match status" value="1"/>
</dbReference>
<dbReference type="PANTHER" id="PTHR30383:SF5">
    <property type="entry name" value="SGNH HYDROLASE-TYPE ESTERASE DOMAIN-CONTAINING PROTEIN"/>
    <property type="match status" value="1"/>
</dbReference>
<sequence>MGKLILFQGDSVTDCGRTSSGDPDGNLGVGYPYFITARLWADRLGEEIETVNRGISGNRVVDLYARWKIDALNLNPDVLSILIGVNDTWHEFMYRNGVEVPRYAGFYRKLIDWTREKLPDCKLVLCEPFVLETGVVTPEWVQEMDQRRAAVKSLADEYGAVFVPFQSVLSAAAEKAGDPAKILGDGVHPTPRGHQLMADAWLKAAAGVL</sequence>
<feature type="domain" description="SGNH hydrolase-type esterase" evidence="1">
    <location>
        <begin position="9"/>
        <end position="196"/>
    </location>
</feature>
<dbReference type="SUPFAM" id="SSF52266">
    <property type="entry name" value="SGNH hydrolase"/>
    <property type="match status" value="1"/>
</dbReference>
<evidence type="ECO:0000313" key="2">
    <source>
        <dbReference type="EMBL" id="MST96730.1"/>
    </source>
</evidence>
<reference evidence="2 3" key="1">
    <citation type="submission" date="2019-08" db="EMBL/GenBank/DDBJ databases">
        <title>In-depth cultivation of the pig gut microbiome towards novel bacterial diversity and tailored functional studies.</title>
        <authorList>
            <person name="Wylensek D."/>
            <person name="Hitch T.C.A."/>
            <person name="Clavel T."/>
        </authorList>
    </citation>
    <scope>NUCLEOTIDE SEQUENCE [LARGE SCALE GENOMIC DNA]</scope>
    <source>
        <strain evidence="2 3">BBE-744-WT-12</strain>
    </source>
</reference>
<evidence type="ECO:0000259" key="1">
    <source>
        <dbReference type="Pfam" id="PF13472"/>
    </source>
</evidence>
<dbReference type="Gene3D" id="3.40.50.1110">
    <property type="entry name" value="SGNH hydrolase"/>
    <property type="match status" value="1"/>
</dbReference>
<proteinExistence type="predicted"/>
<dbReference type="CDD" id="cd01834">
    <property type="entry name" value="SGNH_hydrolase_like_2"/>
    <property type="match status" value="1"/>
</dbReference>
<dbReference type="Pfam" id="PF13472">
    <property type="entry name" value="Lipase_GDSL_2"/>
    <property type="match status" value="1"/>
</dbReference>
<name>A0A844FZF1_9BACT</name>
<protein>
    <submittedName>
        <fullName evidence="2">SGNH/GDSL hydrolase family protein</fullName>
    </submittedName>
</protein>
<comment type="caution">
    <text evidence="2">The sequence shown here is derived from an EMBL/GenBank/DDBJ whole genome shotgun (WGS) entry which is preliminary data.</text>
</comment>
<evidence type="ECO:0000313" key="3">
    <source>
        <dbReference type="Proteomes" id="UP000435649"/>
    </source>
</evidence>
<dbReference type="Proteomes" id="UP000435649">
    <property type="component" value="Unassembled WGS sequence"/>
</dbReference>
<dbReference type="GO" id="GO:0004622">
    <property type="term" value="F:phosphatidylcholine lysophospholipase activity"/>
    <property type="evidence" value="ECO:0007669"/>
    <property type="project" value="TreeGrafter"/>
</dbReference>
<dbReference type="InterPro" id="IPR051532">
    <property type="entry name" value="Ester_Hydrolysis_Enzymes"/>
</dbReference>
<dbReference type="InterPro" id="IPR013830">
    <property type="entry name" value="SGNH_hydro"/>
</dbReference>
<organism evidence="2 3">
    <name type="scientific">Victivallis lenta</name>
    <dbReference type="NCBI Taxonomy" id="2606640"/>
    <lineage>
        <taxon>Bacteria</taxon>
        <taxon>Pseudomonadati</taxon>
        <taxon>Lentisphaerota</taxon>
        <taxon>Lentisphaeria</taxon>
        <taxon>Victivallales</taxon>
        <taxon>Victivallaceae</taxon>
        <taxon>Victivallis</taxon>
    </lineage>
</organism>
<keyword evidence="2" id="KW-0378">Hydrolase</keyword>
<keyword evidence="3" id="KW-1185">Reference proteome</keyword>
<dbReference type="RefSeq" id="WP_106052350.1">
    <property type="nucleotide sequence ID" value="NZ_CALXOB010000044.1"/>
</dbReference>